<feature type="domain" description="Glycosyltransferase subfamily 4-like N-terminal" evidence="2">
    <location>
        <begin position="13"/>
        <end position="179"/>
    </location>
</feature>
<dbReference type="CDD" id="cd03794">
    <property type="entry name" value="GT4_WbuB-like"/>
    <property type="match status" value="1"/>
</dbReference>
<proteinExistence type="predicted"/>
<organism evidence="3 4">
    <name type="scientific">Aureimonas phyllosphaerae</name>
    <dbReference type="NCBI Taxonomy" id="1166078"/>
    <lineage>
        <taxon>Bacteria</taxon>
        <taxon>Pseudomonadati</taxon>
        <taxon>Pseudomonadota</taxon>
        <taxon>Alphaproteobacteria</taxon>
        <taxon>Hyphomicrobiales</taxon>
        <taxon>Aurantimonadaceae</taxon>
        <taxon>Aureimonas</taxon>
    </lineage>
</organism>
<gene>
    <name evidence="3" type="ORF">GGR05_004191</name>
</gene>
<evidence type="ECO:0000313" key="3">
    <source>
        <dbReference type="EMBL" id="MBB3938021.1"/>
    </source>
</evidence>
<comment type="caution">
    <text evidence="3">The sequence shown here is derived from an EMBL/GenBank/DDBJ whole genome shotgun (WGS) entry which is preliminary data.</text>
</comment>
<accession>A0A7W6C1Z6</accession>
<dbReference type="Proteomes" id="UP000531216">
    <property type="component" value="Unassembled WGS sequence"/>
</dbReference>
<dbReference type="GO" id="GO:0016757">
    <property type="term" value="F:glycosyltransferase activity"/>
    <property type="evidence" value="ECO:0007669"/>
    <property type="project" value="TreeGrafter"/>
</dbReference>
<protein>
    <submittedName>
        <fullName evidence="3">Glycosyltransferase involved in cell wall biosynthesis</fullName>
    </submittedName>
</protein>
<dbReference type="AlphaFoldDB" id="A0A7W6C1Z6"/>
<feature type="domain" description="Glycosyl transferase family 1" evidence="1">
    <location>
        <begin position="204"/>
        <end position="289"/>
    </location>
</feature>
<dbReference type="EMBL" id="JACIDO010000015">
    <property type="protein sequence ID" value="MBB3938021.1"/>
    <property type="molecule type" value="Genomic_DNA"/>
</dbReference>
<dbReference type="PANTHER" id="PTHR45947:SF3">
    <property type="entry name" value="SULFOQUINOVOSYL TRANSFERASE SQD2"/>
    <property type="match status" value="1"/>
</dbReference>
<sequence length="398" mass="44254">MIIVENLPVPLDRRVWQEACALRDAGWTISVICPKSAQFPLAFETIDDIEIFRHDLPLEASGRFAFLYEYAAALFHEFRLLWKVRRRRGFDVIQACNPPDLIFLVAAPFKLFGKRFVFDHHDVCPELFVAKFERRGFFHTLLLLAEKATFRTADLVISANETYRRLAISRGGKKPEDVVTVYSVPDKARIRRVSPNEALRAGAATVLGYVGIIADQDGVDHLVRCVHHLVADHGQRSIRAVVVGDGPALESVKRLAGELGVADHITFTGYLRGEDLLAALSTFDIGIIPDPVNEYNDKISMNKVFEYSALGISSVSYDLTETRRLLGEAGRYALGATPADLAVAAVPLIEDLELRLASGRRAKALADAQFDWDREAERYVAAYARLMDGDRRPSAAGA</sequence>
<keyword evidence="3" id="KW-0808">Transferase</keyword>
<dbReference type="InterPro" id="IPR028098">
    <property type="entry name" value="Glyco_trans_4-like_N"/>
</dbReference>
<evidence type="ECO:0000259" key="1">
    <source>
        <dbReference type="Pfam" id="PF00534"/>
    </source>
</evidence>
<dbReference type="PANTHER" id="PTHR45947">
    <property type="entry name" value="SULFOQUINOVOSYL TRANSFERASE SQD2"/>
    <property type="match status" value="1"/>
</dbReference>
<evidence type="ECO:0000313" key="4">
    <source>
        <dbReference type="Proteomes" id="UP000531216"/>
    </source>
</evidence>
<evidence type="ECO:0000259" key="2">
    <source>
        <dbReference type="Pfam" id="PF13579"/>
    </source>
</evidence>
<keyword evidence="4" id="KW-1185">Reference proteome</keyword>
<dbReference type="InterPro" id="IPR050194">
    <property type="entry name" value="Glycosyltransferase_grp1"/>
</dbReference>
<dbReference type="Gene3D" id="3.40.50.2000">
    <property type="entry name" value="Glycogen Phosphorylase B"/>
    <property type="match status" value="2"/>
</dbReference>
<dbReference type="SUPFAM" id="SSF53756">
    <property type="entry name" value="UDP-Glycosyltransferase/glycogen phosphorylase"/>
    <property type="match status" value="1"/>
</dbReference>
<reference evidence="3 4" key="1">
    <citation type="submission" date="2020-08" db="EMBL/GenBank/DDBJ databases">
        <title>Genomic Encyclopedia of Type Strains, Phase IV (KMG-IV): sequencing the most valuable type-strain genomes for metagenomic binning, comparative biology and taxonomic classification.</title>
        <authorList>
            <person name="Goeker M."/>
        </authorList>
    </citation>
    <scope>NUCLEOTIDE SEQUENCE [LARGE SCALE GENOMIC DNA]</scope>
    <source>
        <strain evidence="3 4">DSM 25024</strain>
    </source>
</reference>
<dbReference type="RefSeq" id="WP_244546089.1">
    <property type="nucleotide sequence ID" value="NZ_FOOA01000024.1"/>
</dbReference>
<dbReference type="Pfam" id="PF00534">
    <property type="entry name" value="Glycos_transf_1"/>
    <property type="match status" value="1"/>
</dbReference>
<name>A0A7W6C1Z6_9HYPH</name>
<dbReference type="Pfam" id="PF13579">
    <property type="entry name" value="Glyco_trans_4_4"/>
    <property type="match status" value="1"/>
</dbReference>
<dbReference type="InterPro" id="IPR001296">
    <property type="entry name" value="Glyco_trans_1"/>
</dbReference>